<organism evidence="1 2">
    <name type="scientific">Streptomyces mashuensis</name>
    <dbReference type="NCBI Taxonomy" id="33904"/>
    <lineage>
        <taxon>Bacteria</taxon>
        <taxon>Bacillati</taxon>
        <taxon>Actinomycetota</taxon>
        <taxon>Actinomycetes</taxon>
        <taxon>Kitasatosporales</taxon>
        <taxon>Streptomycetaceae</taxon>
        <taxon>Streptomyces</taxon>
    </lineage>
</organism>
<reference evidence="1" key="1">
    <citation type="journal article" date="2014" name="Int. J. Syst. Evol. Microbiol.">
        <title>Complete genome sequence of Corynebacterium casei LMG S-19264T (=DSM 44701T), isolated from a smear-ripened cheese.</title>
        <authorList>
            <consortium name="US DOE Joint Genome Institute (JGI-PGF)"/>
            <person name="Walter F."/>
            <person name="Albersmeier A."/>
            <person name="Kalinowski J."/>
            <person name="Ruckert C."/>
        </authorList>
    </citation>
    <scope>NUCLEOTIDE SEQUENCE</scope>
    <source>
        <strain evidence="1">JCM 4059</strain>
    </source>
</reference>
<name>A0A919EC62_9ACTN</name>
<protein>
    <submittedName>
        <fullName evidence="1">Uncharacterized protein</fullName>
    </submittedName>
</protein>
<proteinExistence type="predicted"/>
<keyword evidence="2" id="KW-1185">Reference proteome</keyword>
<sequence>MHFHGYLWAGDKALFDKESVRRPPSTVEPTPDSPPDLLARYREAVAEWRVTDVPPLETANWLVKPARLIRGTWQRPEDAAAWLGQRLAEYAPRFASRAGRDPALLAARVALATDTLRWGGDVSYGYYLTRPLFLSIAVVACSPNRLLAHPCPAEAE</sequence>
<reference evidence="1" key="2">
    <citation type="submission" date="2020-09" db="EMBL/GenBank/DDBJ databases">
        <authorList>
            <person name="Sun Q."/>
            <person name="Ohkuma M."/>
        </authorList>
    </citation>
    <scope>NUCLEOTIDE SEQUENCE</scope>
    <source>
        <strain evidence="1">JCM 4059</strain>
    </source>
</reference>
<dbReference type="AlphaFoldDB" id="A0A919EC62"/>
<evidence type="ECO:0000313" key="1">
    <source>
        <dbReference type="EMBL" id="GHF47297.1"/>
    </source>
</evidence>
<dbReference type="RefSeq" id="WP_190130114.1">
    <property type="nucleotide sequence ID" value="NZ_BNBD01000005.1"/>
</dbReference>
<evidence type="ECO:0000313" key="2">
    <source>
        <dbReference type="Proteomes" id="UP000638313"/>
    </source>
</evidence>
<dbReference type="EMBL" id="BNBD01000005">
    <property type="protein sequence ID" value="GHF47297.1"/>
    <property type="molecule type" value="Genomic_DNA"/>
</dbReference>
<dbReference type="Proteomes" id="UP000638313">
    <property type="component" value="Unassembled WGS sequence"/>
</dbReference>
<accession>A0A919EC62</accession>
<comment type="caution">
    <text evidence="1">The sequence shown here is derived from an EMBL/GenBank/DDBJ whole genome shotgun (WGS) entry which is preliminary data.</text>
</comment>
<gene>
    <name evidence="1" type="ORF">GCM10010218_30790</name>
</gene>